<protein>
    <submittedName>
        <fullName evidence="1">Uncharacterized protein</fullName>
    </submittedName>
</protein>
<keyword evidence="2" id="KW-1185">Reference proteome</keyword>
<organism evidence="1 2">
    <name type="scientific">Pseudomonas phage PHB09</name>
    <dbReference type="NCBI Taxonomy" id="2867265"/>
    <lineage>
        <taxon>Viruses</taxon>
        <taxon>Duplodnaviria</taxon>
        <taxon>Heunggongvirae</taxon>
        <taxon>Uroviricota</taxon>
        <taxon>Caudoviricetes</taxon>
        <taxon>Vandenendeviridae</taxon>
        <taxon>Gorskivirinae</taxon>
        <taxon>Dilongvirus</taxon>
        <taxon>Dilongvirus PHB09</taxon>
    </lineage>
</organism>
<accession>A0AAE8XGP6</accession>
<dbReference type="Proteomes" id="UP000827914">
    <property type="component" value="Segment"/>
</dbReference>
<evidence type="ECO:0000313" key="1">
    <source>
        <dbReference type="EMBL" id="UAV84678.1"/>
    </source>
</evidence>
<dbReference type="EMBL" id="OK040171">
    <property type="protein sequence ID" value="UAV84678.1"/>
    <property type="molecule type" value="Genomic_DNA"/>
</dbReference>
<reference evidence="1" key="1">
    <citation type="submission" date="2021-09" db="EMBL/GenBank/DDBJ databases">
        <authorList>
            <person name="Liu Y."/>
        </authorList>
    </citation>
    <scope>NUCLEOTIDE SEQUENCE</scope>
</reference>
<proteinExistence type="predicted"/>
<evidence type="ECO:0000313" key="2">
    <source>
        <dbReference type="Proteomes" id="UP000827914"/>
    </source>
</evidence>
<gene>
    <name evidence="1" type="ORF">PHB09_183</name>
</gene>
<sequence>MFNDYYPCRPLGQVSDYSYCPIMKAKSINFYVADIPMILSEAVKYNKLILSLPVGVPYGVRTRVWDIFFPEIPYTGEVVSYNVYNELGEAEEIFFDFDSFDMALVPWEDIIA</sequence>
<name>A0AAE8XGP6_9CAUD</name>